<dbReference type="Gene3D" id="1.20.5.1930">
    <property type="match status" value="1"/>
</dbReference>
<keyword evidence="8" id="KW-1185">Reference proteome</keyword>
<dbReference type="Pfam" id="PF13424">
    <property type="entry name" value="TPR_12"/>
    <property type="match status" value="1"/>
</dbReference>
<dbReference type="SUPFAM" id="SSF55874">
    <property type="entry name" value="ATPase domain of HSP90 chaperone/DNA topoisomerase II/histidine kinase"/>
    <property type="match status" value="1"/>
</dbReference>
<dbReference type="GO" id="GO:0000155">
    <property type="term" value="F:phosphorelay sensor kinase activity"/>
    <property type="evidence" value="ECO:0007669"/>
    <property type="project" value="InterPro"/>
</dbReference>
<keyword evidence="5" id="KW-1133">Transmembrane helix</keyword>
<dbReference type="Gene3D" id="3.30.565.10">
    <property type="entry name" value="Histidine kinase-like ATPase, C-terminal domain"/>
    <property type="match status" value="1"/>
</dbReference>
<evidence type="ECO:0000256" key="3">
    <source>
        <dbReference type="ARBA" id="ARBA00023012"/>
    </source>
</evidence>
<keyword evidence="2 7" id="KW-0418">Kinase</keyword>
<evidence type="ECO:0000259" key="6">
    <source>
        <dbReference type="PROSITE" id="PS50109"/>
    </source>
</evidence>
<keyword evidence="5" id="KW-0472">Membrane</keyword>
<evidence type="ECO:0000313" key="7">
    <source>
        <dbReference type="EMBL" id="MBB3060970.1"/>
    </source>
</evidence>
<dbReference type="SMART" id="SM00028">
    <property type="entry name" value="TPR"/>
    <property type="match status" value="5"/>
</dbReference>
<evidence type="ECO:0000256" key="5">
    <source>
        <dbReference type="SAM" id="Phobius"/>
    </source>
</evidence>
<proteinExistence type="predicted"/>
<evidence type="ECO:0000256" key="2">
    <source>
        <dbReference type="ARBA" id="ARBA00022777"/>
    </source>
</evidence>
<organism evidence="7 8">
    <name type="scientific">Microbulbifer rhizosphaerae</name>
    <dbReference type="NCBI Taxonomy" id="1562603"/>
    <lineage>
        <taxon>Bacteria</taxon>
        <taxon>Pseudomonadati</taxon>
        <taxon>Pseudomonadota</taxon>
        <taxon>Gammaproteobacteria</taxon>
        <taxon>Cellvibrionales</taxon>
        <taxon>Microbulbiferaceae</taxon>
        <taxon>Microbulbifer</taxon>
    </lineage>
</organism>
<keyword evidence="5" id="KW-0812">Transmembrane</keyword>
<dbReference type="SUPFAM" id="SSF48452">
    <property type="entry name" value="TPR-like"/>
    <property type="match status" value="1"/>
</dbReference>
<evidence type="ECO:0000256" key="1">
    <source>
        <dbReference type="ARBA" id="ARBA00022679"/>
    </source>
</evidence>
<dbReference type="PANTHER" id="PTHR24421:SF59">
    <property type="entry name" value="OXYGEN SENSOR HISTIDINE KINASE NREB"/>
    <property type="match status" value="1"/>
</dbReference>
<dbReference type="InterPro" id="IPR036890">
    <property type="entry name" value="HATPase_C_sf"/>
</dbReference>
<evidence type="ECO:0000313" key="8">
    <source>
        <dbReference type="Proteomes" id="UP000535937"/>
    </source>
</evidence>
<evidence type="ECO:0000256" key="4">
    <source>
        <dbReference type="PROSITE-ProRule" id="PRU00339"/>
    </source>
</evidence>
<sequence length="684" mass="78135">MSTRQNQRQGGFIQVFLLAILWFYFVSPSPATAGLTDPFIEQRLDDYLQLTHENKNEEAKQFLNTIIADLNEESAISSRVRALSYRILDHLVLERPELAGQEADALLSLARASMQPDAIAEALTTKLRVMSPLEEGEAAESFMAELSQYLAQSQSARIKYIGHNLLGRLHRDNSEYERALTHFNQSLEAVLAIDNQRKVLRWISLNKQIAYIYTDQQNWAEATALLQSTIKMAHEHQGGIELPHLYRLKGYIESMQQQYEQARESGRQALHWARQLDDKTVELIYLNDIGDTYLQTGQYESAGPMLEAALAKARERGNKEVESHALFNLGSLYIRQGDHGRGLPLLEQSVKMLRKNYNKADLQDLLGELAGLYQMAGQYKQQAQALLEQRLLREELFQSERAQRLEELQKRYESKDKAHRILLLERENTNKELQRKVLQQLWLFTLLVGCLLLLSGTAYFLWRLRHSNALLRRLAARLEFVREEERKRIARDIHDDLGQYLTTMRMEISGIRMLCEDKEPAIVDRTRSLNQLIDQTISVSRSIAASLRPAQLDMGGSSALEWLVEEFSKKTGIECQLEVDAEDINLSDKYITAIFRILQESLTNVARHALATRVRVSIRFPGQELEMLIEDNGKGFESGKAKKHSFGLAGMQERALMLGGELVIDSKPGAGTSIRFKVHVPKED</sequence>
<dbReference type="Gene3D" id="1.25.40.10">
    <property type="entry name" value="Tetratricopeptide repeat domain"/>
    <property type="match status" value="2"/>
</dbReference>
<dbReference type="Pfam" id="PF02518">
    <property type="entry name" value="HATPase_c"/>
    <property type="match status" value="1"/>
</dbReference>
<dbReference type="InterPro" id="IPR050482">
    <property type="entry name" value="Sensor_HK_TwoCompSys"/>
</dbReference>
<feature type="domain" description="Histidine kinase" evidence="6">
    <location>
        <begin position="488"/>
        <end position="682"/>
    </location>
</feature>
<dbReference type="Proteomes" id="UP000535937">
    <property type="component" value="Unassembled WGS sequence"/>
</dbReference>
<keyword evidence="4" id="KW-0802">TPR repeat</keyword>
<dbReference type="GO" id="GO:0046983">
    <property type="term" value="F:protein dimerization activity"/>
    <property type="evidence" value="ECO:0007669"/>
    <property type="project" value="InterPro"/>
</dbReference>
<keyword evidence="1" id="KW-0808">Transferase</keyword>
<dbReference type="CDD" id="cd16917">
    <property type="entry name" value="HATPase_UhpB-NarQ-NarX-like"/>
    <property type="match status" value="1"/>
</dbReference>
<dbReference type="PANTHER" id="PTHR24421">
    <property type="entry name" value="NITRATE/NITRITE SENSOR PROTEIN NARX-RELATED"/>
    <property type="match status" value="1"/>
</dbReference>
<protein>
    <submittedName>
        <fullName evidence="7">Signal transduction histidine kinase</fullName>
    </submittedName>
</protein>
<dbReference type="RefSeq" id="WP_183458941.1">
    <property type="nucleotide sequence ID" value="NZ_JACHWZ010000007.1"/>
</dbReference>
<dbReference type="PROSITE" id="PS50005">
    <property type="entry name" value="TPR"/>
    <property type="match status" value="1"/>
</dbReference>
<feature type="transmembrane region" description="Helical" evidence="5">
    <location>
        <begin position="441"/>
        <end position="462"/>
    </location>
</feature>
<dbReference type="InterPro" id="IPR011990">
    <property type="entry name" value="TPR-like_helical_dom_sf"/>
</dbReference>
<dbReference type="Pfam" id="PF07730">
    <property type="entry name" value="HisKA_3"/>
    <property type="match status" value="1"/>
</dbReference>
<dbReference type="PROSITE" id="PS50109">
    <property type="entry name" value="HIS_KIN"/>
    <property type="match status" value="1"/>
</dbReference>
<name>A0A7W4ZA76_9GAMM</name>
<gene>
    <name evidence="7" type="ORF">FHS09_001800</name>
</gene>
<dbReference type="GO" id="GO:0016020">
    <property type="term" value="C:membrane"/>
    <property type="evidence" value="ECO:0007669"/>
    <property type="project" value="InterPro"/>
</dbReference>
<comment type="caution">
    <text evidence="7">The sequence shown here is derived from an EMBL/GenBank/DDBJ whole genome shotgun (WGS) entry which is preliminary data.</text>
</comment>
<dbReference type="EMBL" id="JACHWZ010000007">
    <property type="protein sequence ID" value="MBB3060970.1"/>
    <property type="molecule type" value="Genomic_DNA"/>
</dbReference>
<accession>A0A7W4ZA76</accession>
<dbReference type="InterPro" id="IPR005467">
    <property type="entry name" value="His_kinase_dom"/>
</dbReference>
<dbReference type="InterPro" id="IPR019734">
    <property type="entry name" value="TPR_rpt"/>
</dbReference>
<dbReference type="InterPro" id="IPR003594">
    <property type="entry name" value="HATPase_dom"/>
</dbReference>
<keyword evidence="3" id="KW-0902">Two-component regulatory system</keyword>
<reference evidence="7 8" key="1">
    <citation type="submission" date="2020-08" db="EMBL/GenBank/DDBJ databases">
        <title>Genomic Encyclopedia of Type Strains, Phase III (KMG-III): the genomes of soil and plant-associated and newly described type strains.</title>
        <authorList>
            <person name="Whitman W."/>
        </authorList>
    </citation>
    <scope>NUCLEOTIDE SEQUENCE [LARGE SCALE GENOMIC DNA]</scope>
    <source>
        <strain evidence="7 8">CECT 8799</strain>
    </source>
</reference>
<dbReference type="InterPro" id="IPR011712">
    <property type="entry name" value="Sig_transdc_His_kin_sub3_dim/P"/>
</dbReference>
<dbReference type="SMART" id="SM00387">
    <property type="entry name" value="HATPase_c"/>
    <property type="match status" value="1"/>
</dbReference>
<feature type="repeat" description="TPR" evidence="4">
    <location>
        <begin position="323"/>
        <end position="356"/>
    </location>
</feature>
<dbReference type="AlphaFoldDB" id="A0A7W4ZA76"/>